<gene>
    <name evidence="1" type="ORF">Q604_UNBC11444G0001</name>
</gene>
<dbReference type="AlphaFoldDB" id="W1XVG4"/>
<reference evidence="1" key="1">
    <citation type="submission" date="2013-12" db="EMBL/GenBank/DDBJ databases">
        <title>A Varibaculum cambriense genome reconstructed from a premature infant gut community with otherwise low bacterial novelty that shifts toward anaerobic metabolism during the third week of life.</title>
        <authorList>
            <person name="Brown C.T."/>
            <person name="Sharon I."/>
            <person name="Thomas B.C."/>
            <person name="Castelle C.J."/>
            <person name="Morowitz M.J."/>
            <person name="Banfield J.F."/>
        </authorList>
    </citation>
    <scope>NUCLEOTIDE SEQUENCE</scope>
</reference>
<proteinExistence type="predicted"/>
<accession>W1XVG4</accession>
<sequence length="33" mass="3893">MIDILPQIAHNYIAQAAFWGWFTAQAIKFVWQL</sequence>
<evidence type="ECO:0000313" key="1">
    <source>
        <dbReference type="EMBL" id="ETJ34126.1"/>
    </source>
</evidence>
<name>W1XVG4_9ZZZZ</name>
<feature type="non-terminal residue" evidence="1">
    <location>
        <position position="33"/>
    </location>
</feature>
<dbReference type="EMBL" id="AZMM01011444">
    <property type="protein sequence ID" value="ETJ34126.1"/>
    <property type="molecule type" value="Genomic_DNA"/>
</dbReference>
<comment type="caution">
    <text evidence="1">The sequence shown here is derived from an EMBL/GenBank/DDBJ whole genome shotgun (WGS) entry which is preliminary data.</text>
</comment>
<protein>
    <submittedName>
        <fullName evidence="1">Divergent PAP2 family protein</fullName>
    </submittedName>
</protein>
<organism evidence="1">
    <name type="scientific">human gut metagenome</name>
    <dbReference type="NCBI Taxonomy" id="408170"/>
    <lineage>
        <taxon>unclassified sequences</taxon>
        <taxon>metagenomes</taxon>
        <taxon>organismal metagenomes</taxon>
    </lineage>
</organism>